<dbReference type="PANTHER" id="PTHR31809:SF0">
    <property type="entry name" value="BUD13 HOMOLOG"/>
    <property type="match status" value="1"/>
</dbReference>
<feature type="region of interest" description="Disordered" evidence="3">
    <location>
        <begin position="199"/>
        <end position="223"/>
    </location>
</feature>
<evidence type="ECO:0000313" key="4">
    <source>
        <dbReference type="Proteomes" id="UP000694867"/>
    </source>
</evidence>
<evidence type="ECO:0000256" key="3">
    <source>
        <dbReference type="SAM" id="MobiDB-lite"/>
    </source>
</evidence>
<feature type="region of interest" description="Disordered" evidence="3">
    <location>
        <begin position="278"/>
        <end position="307"/>
    </location>
</feature>
<protein>
    <recommendedName>
        <fullName evidence="2">BUD13 homolog</fullName>
    </recommendedName>
</protein>
<gene>
    <name evidence="5" type="primary">LOC100903955</name>
</gene>
<proteinExistence type="inferred from homology"/>
<comment type="similarity">
    <text evidence="1">Belongs to the CWC26 family.</text>
</comment>
<name>A0AAJ7SIC4_9ACAR</name>
<dbReference type="InterPro" id="IPR018609">
    <property type="entry name" value="Bud13"/>
</dbReference>
<evidence type="ECO:0000256" key="2">
    <source>
        <dbReference type="ARBA" id="ARBA00014454"/>
    </source>
</evidence>
<dbReference type="InterPro" id="IPR051112">
    <property type="entry name" value="CWC26_splicing_factor"/>
</dbReference>
<feature type="compositionally biased region" description="Basic and acidic residues" evidence="3">
    <location>
        <begin position="73"/>
        <end position="97"/>
    </location>
</feature>
<dbReference type="AlphaFoldDB" id="A0AAJ7SIC4"/>
<feature type="compositionally biased region" description="Basic and acidic residues" evidence="3">
    <location>
        <begin position="164"/>
        <end position="182"/>
    </location>
</feature>
<dbReference type="RefSeq" id="XP_028968443.1">
    <property type="nucleotide sequence ID" value="XM_029112610.1"/>
</dbReference>
<dbReference type="Pfam" id="PF09736">
    <property type="entry name" value="Bud13"/>
    <property type="match status" value="1"/>
</dbReference>
<dbReference type="KEGG" id="goe:100903955"/>
<dbReference type="GO" id="GO:0000398">
    <property type="term" value="P:mRNA splicing, via spliceosome"/>
    <property type="evidence" value="ECO:0007669"/>
    <property type="project" value="TreeGrafter"/>
</dbReference>
<dbReference type="GO" id="GO:0070274">
    <property type="term" value="C:RES complex"/>
    <property type="evidence" value="ECO:0007669"/>
    <property type="project" value="TreeGrafter"/>
</dbReference>
<dbReference type="GO" id="GO:0003723">
    <property type="term" value="F:RNA binding"/>
    <property type="evidence" value="ECO:0007669"/>
    <property type="project" value="TreeGrafter"/>
</dbReference>
<sequence>MAASKLEYLKKYMDGGGESNNKKVRKVKRVHKRANVKIFDTNVDLKDVKAGSDSDGPVLGDNREDAPEVAEIIDERPPETRGFKKTFQDARKSRDSGSENEGPPRHRKRRDSSGDDSPPRRPSANRSNSSDESPPRRRPRGDRNNGGDSDESPPRRSRGAKSGRSSDIDSPPRRPRRREAVDREIVACEVVDGPQVLSLRRSGKNEEEAAAKREQAEKEARRKAVYDQWKSGIVQQQQKQSLVEDIVKEANKPLARAADDADLEERLKAVARDGDPMLAFLKKKKSSQAGPSRPRYSGPQPPPNRYNIWPGYRWDGVDRSNGFEAKMMAMKNEKIANEEAAYKWSTEDM</sequence>
<keyword evidence="4" id="KW-1185">Reference proteome</keyword>
<dbReference type="GO" id="GO:0005684">
    <property type="term" value="C:U2-type spliceosomal complex"/>
    <property type="evidence" value="ECO:0007669"/>
    <property type="project" value="TreeGrafter"/>
</dbReference>
<organism evidence="4 5">
    <name type="scientific">Galendromus occidentalis</name>
    <name type="common">western predatory mite</name>
    <dbReference type="NCBI Taxonomy" id="34638"/>
    <lineage>
        <taxon>Eukaryota</taxon>
        <taxon>Metazoa</taxon>
        <taxon>Ecdysozoa</taxon>
        <taxon>Arthropoda</taxon>
        <taxon>Chelicerata</taxon>
        <taxon>Arachnida</taxon>
        <taxon>Acari</taxon>
        <taxon>Parasitiformes</taxon>
        <taxon>Mesostigmata</taxon>
        <taxon>Gamasina</taxon>
        <taxon>Phytoseioidea</taxon>
        <taxon>Phytoseiidae</taxon>
        <taxon>Typhlodrominae</taxon>
        <taxon>Galendromus</taxon>
    </lineage>
</organism>
<dbReference type="PANTHER" id="PTHR31809">
    <property type="entry name" value="BUD13 HOMOLOG"/>
    <property type="match status" value="1"/>
</dbReference>
<accession>A0AAJ7SIC4</accession>
<evidence type="ECO:0000313" key="5">
    <source>
        <dbReference type="RefSeq" id="XP_028968443.1"/>
    </source>
</evidence>
<evidence type="ECO:0000256" key="1">
    <source>
        <dbReference type="ARBA" id="ARBA00011069"/>
    </source>
</evidence>
<feature type="compositionally biased region" description="Basic and acidic residues" evidence="3">
    <location>
        <begin position="203"/>
        <end position="223"/>
    </location>
</feature>
<reference evidence="5" key="1">
    <citation type="submission" date="2025-08" db="UniProtKB">
        <authorList>
            <consortium name="RefSeq"/>
        </authorList>
    </citation>
    <scope>IDENTIFICATION</scope>
</reference>
<dbReference type="GeneID" id="100903955"/>
<feature type="compositionally biased region" description="Low complexity" evidence="3">
    <location>
        <begin position="122"/>
        <end position="132"/>
    </location>
</feature>
<feature type="region of interest" description="Disordered" evidence="3">
    <location>
        <begin position="47"/>
        <end position="182"/>
    </location>
</feature>
<dbReference type="Proteomes" id="UP000694867">
    <property type="component" value="Unplaced"/>
</dbReference>